<organism evidence="1">
    <name type="scientific">Anopheles darlingi</name>
    <name type="common">Mosquito</name>
    <dbReference type="NCBI Taxonomy" id="43151"/>
    <lineage>
        <taxon>Eukaryota</taxon>
        <taxon>Metazoa</taxon>
        <taxon>Ecdysozoa</taxon>
        <taxon>Arthropoda</taxon>
        <taxon>Hexapoda</taxon>
        <taxon>Insecta</taxon>
        <taxon>Pterygota</taxon>
        <taxon>Neoptera</taxon>
        <taxon>Endopterygota</taxon>
        <taxon>Diptera</taxon>
        <taxon>Nematocera</taxon>
        <taxon>Culicoidea</taxon>
        <taxon>Culicidae</taxon>
        <taxon>Anophelinae</taxon>
        <taxon>Anopheles</taxon>
    </lineage>
</organism>
<protein>
    <submittedName>
        <fullName evidence="1">Putative secreted protein</fullName>
    </submittedName>
</protein>
<evidence type="ECO:0000313" key="1">
    <source>
        <dbReference type="EMBL" id="MBW72849.1"/>
    </source>
</evidence>
<name>A0A2M4D5P5_ANODA</name>
<reference evidence="1" key="1">
    <citation type="submission" date="2018-01" db="EMBL/GenBank/DDBJ databases">
        <title>An insight into the sialome of Amazonian anophelines.</title>
        <authorList>
            <person name="Ribeiro J.M."/>
            <person name="Scarpassa V."/>
            <person name="Calvo E."/>
        </authorList>
    </citation>
    <scope>NUCLEOTIDE SEQUENCE</scope>
</reference>
<dbReference type="EMBL" id="GGFL01008671">
    <property type="protein sequence ID" value="MBW72849.1"/>
    <property type="molecule type" value="Transcribed_RNA"/>
</dbReference>
<dbReference type="AlphaFoldDB" id="A0A2M4D5P5"/>
<sequence>MMTNGGRLLLLRGMLLLLLVQVLLLLLLLLLADATIWYRDDAGRCSRRSSISLSCLLIHAQTTHNVTTLVALRINRETLCFFC</sequence>
<accession>A0A2M4D5P5</accession>
<proteinExistence type="predicted"/>